<comment type="caution">
    <text evidence="2">The sequence shown here is derived from an EMBL/GenBank/DDBJ whole genome shotgun (WGS) entry which is preliminary data.</text>
</comment>
<evidence type="ECO:0000256" key="1">
    <source>
        <dbReference type="SAM" id="Phobius"/>
    </source>
</evidence>
<accession>A0A4S1XCJ7</accession>
<dbReference type="AlphaFoldDB" id="A0A4S1XCJ7"/>
<organism evidence="2 3">
    <name type="scientific">Sphingomonas gei</name>
    <dbReference type="NCBI Taxonomy" id="1395960"/>
    <lineage>
        <taxon>Bacteria</taxon>
        <taxon>Pseudomonadati</taxon>
        <taxon>Pseudomonadota</taxon>
        <taxon>Alphaproteobacteria</taxon>
        <taxon>Sphingomonadales</taxon>
        <taxon>Sphingomonadaceae</taxon>
        <taxon>Sphingomonas</taxon>
    </lineage>
</organism>
<dbReference type="Proteomes" id="UP000306147">
    <property type="component" value="Unassembled WGS sequence"/>
</dbReference>
<feature type="transmembrane region" description="Helical" evidence="1">
    <location>
        <begin position="72"/>
        <end position="92"/>
    </location>
</feature>
<gene>
    <name evidence="2" type="ORF">E5A73_12050</name>
</gene>
<feature type="transmembrane region" description="Helical" evidence="1">
    <location>
        <begin position="47"/>
        <end position="65"/>
    </location>
</feature>
<evidence type="ECO:0000313" key="2">
    <source>
        <dbReference type="EMBL" id="TGX53555.1"/>
    </source>
</evidence>
<keyword evidence="1" id="KW-1133">Transmembrane helix</keyword>
<name>A0A4S1XCJ7_9SPHN</name>
<protein>
    <submittedName>
        <fullName evidence="2">Uncharacterized protein</fullName>
    </submittedName>
</protein>
<dbReference type="EMBL" id="SRXT01000004">
    <property type="protein sequence ID" value="TGX53555.1"/>
    <property type="molecule type" value="Genomic_DNA"/>
</dbReference>
<sequence length="94" mass="10017">MKLGAAFGFALVGATVTSMFICMFPLTRALSKIGGLDIGWFMLHEVSPRVIIAAVLVSVALVLHLRGTRWSWAMLVAAPPLSFAGDLFLMALPG</sequence>
<reference evidence="2 3" key="1">
    <citation type="submission" date="2019-04" db="EMBL/GenBank/DDBJ databases">
        <title>Sphingomonas psychrotolerans sp. nov., isolated from soil in the Tianshan Mountains, Xinjiang, China.</title>
        <authorList>
            <person name="Luo Y."/>
            <person name="Sheng H."/>
        </authorList>
    </citation>
    <scope>NUCLEOTIDE SEQUENCE [LARGE SCALE GENOMIC DNA]</scope>
    <source>
        <strain evidence="2 3">ZFGT-11</strain>
    </source>
</reference>
<evidence type="ECO:0000313" key="3">
    <source>
        <dbReference type="Proteomes" id="UP000306147"/>
    </source>
</evidence>
<keyword evidence="1" id="KW-0472">Membrane</keyword>
<keyword evidence="3" id="KW-1185">Reference proteome</keyword>
<proteinExistence type="predicted"/>
<dbReference type="RefSeq" id="WP_135964061.1">
    <property type="nucleotide sequence ID" value="NZ_SRXT01000004.1"/>
</dbReference>
<keyword evidence="1" id="KW-0812">Transmembrane</keyword>